<comment type="cofactor">
    <cofactor evidence="10 11">
        <name>Zn(2+)</name>
        <dbReference type="ChEBI" id="CHEBI:29105"/>
    </cofactor>
    <text evidence="10 11">Binds 1 zinc ion per subunit.</text>
</comment>
<feature type="disulfide bond" evidence="9">
    <location>
        <begin position="323"/>
        <end position="332"/>
    </location>
</feature>
<evidence type="ECO:0000259" key="12">
    <source>
        <dbReference type="PROSITE" id="PS01180"/>
    </source>
</evidence>
<feature type="binding site" evidence="10">
    <location>
        <position position="206"/>
    </location>
    <ligand>
        <name>Zn(2+)</name>
        <dbReference type="ChEBI" id="CHEBI:29105"/>
        <note>catalytic</note>
    </ligand>
</feature>
<dbReference type="SMART" id="SM00235">
    <property type="entry name" value="ZnMc"/>
    <property type="match status" value="1"/>
</dbReference>
<dbReference type="OMA" id="RITLICI"/>
<evidence type="ECO:0000259" key="14">
    <source>
        <dbReference type="PROSITE" id="PS51864"/>
    </source>
</evidence>
<feature type="binding site" evidence="10">
    <location>
        <position position="196"/>
    </location>
    <ligand>
        <name>Zn(2+)</name>
        <dbReference type="ChEBI" id="CHEBI:29105"/>
        <note>catalytic</note>
    </ligand>
</feature>
<evidence type="ECO:0000313" key="15">
    <source>
        <dbReference type="EMBL" id="EFO97480.1"/>
    </source>
</evidence>
<feature type="domain" description="CUB" evidence="12">
    <location>
        <begin position="340"/>
        <end position="445"/>
    </location>
</feature>
<dbReference type="OrthoDB" id="5913174at2759"/>
<evidence type="ECO:0000259" key="13">
    <source>
        <dbReference type="PROSITE" id="PS50026"/>
    </source>
</evidence>
<dbReference type="PROSITE" id="PS01186">
    <property type="entry name" value="EGF_2"/>
    <property type="match status" value="1"/>
</dbReference>
<feature type="domain" description="Peptidase M12A" evidence="14">
    <location>
        <begin position="112"/>
        <end position="298"/>
    </location>
</feature>
<dbReference type="eggNOG" id="KOG3714">
    <property type="taxonomic scope" value="Eukaryota"/>
</dbReference>
<feature type="chain" id="PRO_5005127891" description="Metalloendopeptidase" evidence="11">
    <location>
        <begin position="19"/>
        <end position="445"/>
    </location>
</feature>
<dbReference type="GO" id="GO:0006508">
    <property type="term" value="P:proteolysis"/>
    <property type="evidence" value="ECO:0007669"/>
    <property type="project" value="UniProtKB-KW"/>
</dbReference>
<dbReference type="PROSITE" id="PS50026">
    <property type="entry name" value="EGF_3"/>
    <property type="match status" value="1"/>
</dbReference>
<dbReference type="InterPro" id="IPR006026">
    <property type="entry name" value="Peptidase_Metallo"/>
</dbReference>
<evidence type="ECO:0000256" key="9">
    <source>
        <dbReference type="PROSITE-ProRule" id="PRU00076"/>
    </source>
</evidence>
<dbReference type="InterPro" id="IPR001506">
    <property type="entry name" value="Peptidase_M12A"/>
</dbReference>
<evidence type="ECO:0000256" key="7">
    <source>
        <dbReference type="ARBA" id="ARBA00023145"/>
    </source>
</evidence>
<evidence type="ECO:0000256" key="11">
    <source>
        <dbReference type="RuleBase" id="RU361183"/>
    </source>
</evidence>
<keyword evidence="4 10" id="KW-0378">Hydrolase</keyword>
<dbReference type="PANTHER" id="PTHR10127">
    <property type="entry name" value="DISCOIDIN, CUB, EGF, LAMININ , AND ZINC METALLOPROTEASE DOMAIN CONTAINING"/>
    <property type="match status" value="1"/>
</dbReference>
<dbReference type="SUPFAM" id="SSF49854">
    <property type="entry name" value="Spermadhesin, CUB domain"/>
    <property type="match status" value="1"/>
</dbReference>
<keyword evidence="16" id="KW-1185">Reference proteome</keyword>
<dbReference type="Pfam" id="PF01400">
    <property type="entry name" value="Astacin"/>
    <property type="match status" value="1"/>
</dbReference>
<dbReference type="PANTHER" id="PTHR10127:SF877">
    <property type="entry name" value="ZINC METALLOPROTEINASE NAS-34"/>
    <property type="match status" value="1"/>
</dbReference>
<evidence type="ECO:0000313" key="16">
    <source>
        <dbReference type="Proteomes" id="UP000008281"/>
    </source>
</evidence>
<gene>
    <name evidence="15" type="ORF">CRE_06149</name>
</gene>
<dbReference type="PRINTS" id="PR00480">
    <property type="entry name" value="ASTACIN"/>
</dbReference>
<keyword evidence="11" id="KW-0732">Signal</keyword>
<dbReference type="GO" id="GO:0004222">
    <property type="term" value="F:metalloendopeptidase activity"/>
    <property type="evidence" value="ECO:0007669"/>
    <property type="project" value="UniProtKB-UniRule"/>
</dbReference>
<evidence type="ECO:0000256" key="5">
    <source>
        <dbReference type="ARBA" id="ARBA00022833"/>
    </source>
</evidence>
<dbReference type="CDD" id="cd04280">
    <property type="entry name" value="ZnMc_astacin_like"/>
    <property type="match status" value="1"/>
</dbReference>
<dbReference type="Gene3D" id="2.60.120.290">
    <property type="entry name" value="Spermadhesin, CUB domain"/>
    <property type="match status" value="1"/>
</dbReference>
<feature type="signal peptide" evidence="11">
    <location>
        <begin position="1"/>
        <end position="18"/>
    </location>
</feature>
<dbReference type="PROSITE" id="PS51864">
    <property type="entry name" value="ASTACIN"/>
    <property type="match status" value="1"/>
</dbReference>
<dbReference type="InterPro" id="IPR034035">
    <property type="entry name" value="Astacin-like_dom"/>
</dbReference>
<evidence type="ECO:0000256" key="6">
    <source>
        <dbReference type="ARBA" id="ARBA00023049"/>
    </source>
</evidence>
<dbReference type="PROSITE" id="PS00022">
    <property type="entry name" value="EGF_1"/>
    <property type="match status" value="1"/>
</dbReference>
<dbReference type="InterPro" id="IPR024079">
    <property type="entry name" value="MetalloPept_cat_dom_sf"/>
</dbReference>
<dbReference type="SUPFAM" id="SSF55486">
    <property type="entry name" value="Metalloproteases ('zincins'), catalytic domain"/>
    <property type="match status" value="1"/>
</dbReference>
<dbReference type="InterPro" id="IPR000742">
    <property type="entry name" value="EGF"/>
</dbReference>
<dbReference type="CDD" id="cd00041">
    <property type="entry name" value="CUB"/>
    <property type="match status" value="1"/>
</dbReference>
<dbReference type="AlphaFoldDB" id="E3NGV4"/>
<organism evidence="16">
    <name type="scientific">Caenorhabditis remanei</name>
    <name type="common">Caenorhabditis vulgaris</name>
    <dbReference type="NCBI Taxonomy" id="31234"/>
    <lineage>
        <taxon>Eukaryota</taxon>
        <taxon>Metazoa</taxon>
        <taxon>Ecdysozoa</taxon>
        <taxon>Nematoda</taxon>
        <taxon>Chromadorea</taxon>
        <taxon>Rhabditida</taxon>
        <taxon>Rhabditina</taxon>
        <taxon>Rhabditomorpha</taxon>
        <taxon>Rhabditoidea</taxon>
        <taxon>Rhabditidae</taxon>
        <taxon>Peloderinae</taxon>
        <taxon>Caenorhabditis</taxon>
    </lineage>
</organism>
<feature type="disulfide bond" evidence="9">
    <location>
        <begin position="297"/>
        <end position="307"/>
    </location>
</feature>
<dbReference type="Proteomes" id="UP000008281">
    <property type="component" value="Unassembled WGS sequence"/>
</dbReference>
<dbReference type="InterPro" id="IPR000859">
    <property type="entry name" value="CUB_dom"/>
</dbReference>
<dbReference type="SMART" id="SM00042">
    <property type="entry name" value="CUB"/>
    <property type="match status" value="1"/>
</dbReference>
<protein>
    <recommendedName>
        <fullName evidence="11">Metalloendopeptidase</fullName>
        <ecNumber evidence="11">3.4.24.-</ecNumber>
    </recommendedName>
</protein>
<evidence type="ECO:0000256" key="3">
    <source>
        <dbReference type="ARBA" id="ARBA00022723"/>
    </source>
</evidence>
<evidence type="ECO:0000256" key="2">
    <source>
        <dbReference type="ARBA" id="ARBA00022670"/>
    </source>
</evidence>
<keyword evidence="5 10" id="KW-0862">Zinc</keyword>
<feature type="binding site" evidence="10">
    <location>
        <position position="200"/>
    </location>
    <ligand>
        <name>Zn(2+)</name>
        <dbReference type="ChEBI" id="CHEBI:29105"/>
        <note>catalytic</note>
    </ligand>
</feature>
<evidence type="ECO:0000256" key="10">
    <source>
        <dbReference type="PROSITE-ProRule" id="PRU01211"/>
    </source>
</evidence>
<keyword evidence="8 9" id="KW-1015">Disulfide bond</keyword>
<keyword evidence="1 9" id="KW-0245">EGF-like domain</keyword>
<dbReference type="InParanoid" id="E3NGV4"/>
<feature type="domain" description="EGF-like" evidence="13">
    <location>
        <begin position="293"/>
        <end position="333"/>
    </location>
</feature>
<reference evidence="15" key="1">
    <citation type="submission" date="2007-07" db="EMBL/GenBank/DDBJ databases">
        <title>PCAP assembly of the Caenorhabditis remanei genome.</title>
        <authorList>
            <consortium name="The Caenorhabditis remanei Sequencing Consortium"/>
            <person name="Wilson R.K."/>
        </authorList>
    </citation>
    <scope>NUCLEOTIDE SEQUENCE [LARGE SCALE GENOMIC DNA]</scope>
    <source>
        <strain evidence="15">PB4641</strain>
    </source>
</reference>
<proteinExistence type="predicted"/>
<evidence type="ECO:0000256" key="8">
    <source>
        <dbReference type="ARBA" id="ARBA00023157"/>
    </source>
</evidence>
<evidence type="ECO:0000256" key="4">
    <source>
        <dbReference type="ARBA" id="ARBA00022801"/>
    </source>
</evidence>
<dbReference type="Pfam" id="PF00431">
    <property type="entry name" value="CUB"/>
    <property type="match status" value="1"/>
</dbReference>
<dbReference type="PROSITE" id="PS01180">
    <property type="entry name" value="CUB"/>
    <property type="match status" value="1"/>
</dbReference>
<sequence>MNWIIFLLFCGLIPANYGRSIAVDDATESAEKAKLERFLSKKRILNELQAEIFGISLPPASNETEYVSSTDENPYIMEGDILYTEEQLDILIEDVRGQLFAKNHPEGPKQLSLTPDLAKRWPLPIPYYFDTWGKTVNLQETLFSLLPVLGEWKRITLICIDDNLDIRCSSPVGMQGGAQPVTLHPIACNTIATVVHEIAHSLGAWHEQSRSDRDSYVTILSDNIPEGVYPANFGKKSTMDYGVGYDYGSVMHYAKNDFAIDTKKPTIIPRDPMMENVIGQRVGLSFFDVKRMNLAYCSAICNNTLICQNYGYVNPNNCNVCKCPPPYGGKLCDRFQQSGCGDFTLTATSSSKTITAYGAKTCYFFITAPPGKKIQFKMLDQRLYDYLGLCKYSYVEVKVKRDFTKYGPRFCKLPPPVLLSETNEAMIVFQGYFSNNKITMEYRSV</sequence>
<keyword evidence="2 10" id="KW-0645">Protease</keyword>
<keyword evidence="7" id="KW-0865">Zymogen</keyword>
<comment type="caution">
    <text evidence="9">Lacks conserved residue(s) required for the propagation of feature annotation.</text>
</comment>
<feature type="active site" evidence="10">
    <location>
        <position position="197"/>
    </location>
</feature>
<name>E3NGV4_CAERE</name>
<dbReference type="GO" id="GO:0008270">
    <property type="term" value="F:zinc ion binding"/>
    <property type="evidence" value="ECO:0007669"/>
    <property type="project" value="UniProtKB-UniRule"/>
</dbReference>
<keyword evidence="6 10" id="KW-0482">Metalloprotease</keyword>
<evidence type="ECO:0000256" key="1">
    <source>
        <dbReference type="ARBA" id="ARBA00022536"/>
    </source>
</evidence>
<dbReference type="Gene3D" id="3.40.390.10">
    <property type="entry name" value="Collagenase (Catalytic Domain)"/>
    <property type="match status" value="1"/>
</dbReference>
<dbReference type="EMBL" id="DS268660">
    <property type="protein sequence ID" value="EFO97480.1"/>
    <property type="molecule type" value="Genomic_DNA"/>
</dbReference>
<dbReference type="EC" id="3.4.24.-" evidence="11"/>
<dbReference type="InterPro" id="IPR035914">
    <property type="entry name" value="Sperma_CUB_dom_sf"/>
</dbReference>
<dbReference type="STRING" id="31234.E3NGV4"/>
<accession>E3NGV4</accession>
<dbReference type="HOGENOM" id="CLU_017286_1_4_1"/>
<keyword evidence="3 10" id="KW-0479">Metal-binding</keyword>